<reference evidence="1 2" key="1">
    <citation type="submission" date="2017-06" db="EMBL/GenBank/DDBJ databases">
        <title>Aedes aegypti genome working group (AGWG) sequencing and assembly.</title>
        <authorList>
            <consortium name="Aedes aegypti Genome Working Group (AGWG)"/>
            <person name="Matthews B.J."/>
        </authorList>
    </citation>
    <scope>NUCLEOTIDE SEQUENCE [LARGE SCALE GENOMIC DNA]</scope>
    <source>
        <strain evidence="1 2">LVP_AGWG</strain>
    </source>
</reference>
<evidence type="ECO:0000313" key="1">
    <source>
        <dbReference type="EnsemblMetazoa" id="AAEL003190-PA"/>
    </source>
</evidence>
<sequence>MSDSVCIIADREKLAESIGRFPCTGESQESCVPQNSCNSLFATMKPVPHVLFVFAIGIVQIFGACNLGFGKTPPTGVQLHILHARSGPESVPKNMSLVFDYQVSPVENVNITYVNVTTSLTNGCTFSHPANGDITKGFKITVSTHEPVLELSGTAIVYGLRYGNW</sequence>
<keyword evidence="2" id="KW-1185">Reference proteome</keyword>
<dbReference type="OrthoDB" id="7761227at2759"/>
<dbReference type="InParanoid" id="A0A1S4F440"/>
<name>A0A1S4F440_AEDAE</name>
<organism evidence="1 2">
    <name type="scientific">Aedes aegypti</name>
    <name type="common">Yellowfever mosquito</name>
    <name type="synonym">Culex aegypti</name>
    <dbReference type="NCBI Taxonomy" id="7159"/>
    <lineage>
        <taxon>Eukaryota</taxon>
        <taxon>Metazoa</taxon>
        <taxon>Ecdysozoa</taxon>
        <taxon>Arthropoda</taxon>
        <taxon>Hexapoda</taxon>
        <taxon>Insecta</taxon>
        <taxon>Pterygota</taxon>
        <taxon>Neoptera</taxon>
        <taxon>Endopterygota</taxon>
        <taxon>Diptera</taxon>
        <taxon>Nematocera</taxon>
        <taxon>Culicoidea</taxon>
        <taxon>Culicidae</taxon>
        <taxon>Culicinae</taxon>
        <taxon>Aedini</taxon>
        <taxon>Aedes</taxon>
        <taxon>Stegomyia</taxon>
    </lineage>
</organism>
<reference evidence="1" key="2">
    <citation type="submission" date="2020-05" db="UniProtKB">
        <authorList>
            <consortium name="EnsemblMetazoa"/>
        </authorList>
    </citation>
    <scope>IDENTIFICATION</scope>
    <source>
        <strain evidence="1">LVP_AGWG</strain>
    </source>
</reference>
<dbReference type="VEuPathDB" id="VectorBase:AAEL003190"/>
<proteinExistence type="predicted"/>
<accession>A0A1S4F440</accession>
<dbReference type="EnsemblMetazoa" id="AAEL003190-RA">
    <property type="protein sequence ID" value="AAEL003190-PA"/>
    <property type="gene ID" value="AAEL003190"/>
</dbReference>
<evidence type="ECO:0000313" key="2">
    <source>
        <dbReference type="Proteomes" id="UP000008820"/>
    </source>
</evidence>
<dbReference type="Proteomes" id="UP000008820">
    <property type="component" value="Chromosome 1"/>
</dbReference>
<dbReference type="AlphaFoldDB" id="A0A1S4F440"/>
<protein>
    <submittedName>
        <fullName evidence="1">Uncharacterized protein</fullName>
    </submittedName>
</protein>
<gene>
    <name evidence="1" type="primary">5577518</name>
</gene>